<comment type="caution">
    <text evidence="13">The sequence shown here is derived from an EMBL/GenBank/DDBJ whole genome shotgun (WGS) entry which is preliminary data.</text>
</comment>
<evidence type="ECO:0000256" key="8">
    <source>
        <dbReference type="ARBA" id="ARBA00023049"/>
    </source>
</evidence>
<organism evidence="13 14">
    <name type="scientific">Paenibacillus aurantiacus</name>
    <dbReference type="NCBI Taxonomy" id="1936118"/>
    <lineage>
        <taxon>Bacteria</taxon>
        <taxon>Bacillati</taxon>
        <taxon>Bacillota</taxon>
        <taxon>Bacilli</taxon>
        <taxon>Bacillales</taxon>
        <taxon>Paenibacillaceae</taxon>
        <taxon>Paenibacillus</taxon>
    </lineage>
</organism>
<dbReference type="EMBL" id="JBHMDO010000033">
    <property type="protein sequence ID" value="MFB9328360.1"/>
    <property type="molecule type" value="Genomic_DNA"/>
</dbReference>
<evidence type="ECO:0000256" key="11">
    <source>
        <dbReference type="SAM" id="Phobius"/>
    </source>
</evidence>
<keyword evidence="2 10" id="KW-0645">Protease</keyword>
<evidence type="ECO:0000256" key="4">
    <source>
        <dbReference type="ARBA" id="ARBA00022723"/>
    </source>
</evidence>
<dbReference type="RefSeq" id="WP_377497578.1">
    <property type="nucleotide sequence ID" value="NZ_JBHMDO010000033.1"/>
</dbReference>
<keyword evidence="8 10" id="KW-0482">Metalloprotease</keyword>
<keyword evidence="4" id="KW-0479">Metal-binding</keyword>
<keyword evidence="3 11" id="KW-0812">Transmembrane</keyword>
<dbReference type="CDD" id="cd07328">
    <property type="entry name" value="M48_Ste24p_like"/>
    <property type="match status" value="1"/>
</dbReference>
<gene>
    <name evidence="13" type="ORF">ACFFSY_20715</name>
</gene>
<accession>A0ABV5KT04</accession>
<evidence type="ECO:0000259" key="12">
    <source>
        <dbReference type="Pfam" id="PF01435"/>
    </source>
</evidence>
<dbReference type="PANTHER" id="PTHR43221">
    <property type="entry name" value="PROTEASE HTPX"/>
    <property type="match status" value="1"/>
</dbReference>
<evidence type="ECO:0000256" key="6">
    <source>
        <dbReference type="ARBA" id="ARBA00022833"/>
    </source>
</evidence>
<evidence type="ECO:0000256" key="9">
    <source>
        <dbReference type="ARBA" id="ARBA00023136"/>
    </source>
</evidence>
<dbReference type="Gene3D" id="3.30.2010.10">
    <property type="entry name" value="Metalloproteases ('zincins'), catalytic domain"/>
    <property type="match status" value="1"/>
</dbReference>
<dbReference type="Pfam" id="PF01435">
    <property type="entry name" value="Peptidase_M48"/>
    <property type="match status" value="1"/>
</dbReference>
<feature type="domain" description="Peptidase M48" evidence="12">
    <location>
        <begin position="161"/>
        <end position="382"/>
    </location>
</feature>
<sequence>MTSKTAATPHMQESEICPACDSRIPHYPQFTTWCECGWNLRPYQPDEGTNHSARKQAAAGNRKGERMLQEMKDVTSRSLSAPAWKNKIALYLCASLIHLATLAMLGIGIWLIVANVFHAPLLSGIGVLLLVITFLSFPSLGRIDRRTLLDREQFPALYALADRIADSLGAKRVHGLQISEAFNATYTETGWGRKSIVTLGLPLMTILTPEEKVALIGHEIAHGANGDLTRGLFVNTAFRAAAQWYRYLTPDRDGGGILAQLTELTMRGLSQIPFALLRILSRLSHDDQQRSEYYADALASRASGVQGQVGLTRKLHIAESFYSCVQRHVLQKQEGDLMRIWQSYAERIPAREFDRLDRVQRLTGSRLDHTHPPTPYRLELLHALPPSLPAVTVGPEEHDAICLELAAFHEAVNALLKDELINRLYA</sequence>
<dbReference type="PANTHER" id="PTHR43221:SF2">
    <property type="entry name" value="PROTEASE HTPX HOMOLOG"/>
    <property type="match status" value="1"/>
</dbReference>
<feature type="transmembrane region" description="Helical" evidence="11">
    <location>
        <begin position="119"/>
        <end position="141"/>
    </location>
</feature>
<keyword evidence="5 10" id="KW-0378">Hydrolase</keyword>
<keyword evidence="1" id="KW-1003">Cell membrane</keyword>
<evidence type="ECO:0000256" key="1">
    <source>
        <dbReference type="ARBA" id="ARBA00022475"/>
    </source>
</evidence>
<evidence type="ECO:0000313" key="13">
    <source>
        <dbReference type="EMBL" id="MFB9328360.1"/>
    </source>
</evidence>
<evidence type="ECO:0000256" key="10">
    <source>
        <dbReference type="RuleBase" id="RU003983"/>
    </source>
</evidence>
<keyword evidence="9 11" id="KW-0472">Membrane</keyword>
<evidence type="ECO:0000256" key="3">
    <source>
        <dbReference type="ARBA" id="ARBA00022692"/>
    </source>
</evidence>
<keyword evidence="7 11" id="KW-1133">Transmembrane helix</keyword>
<keyword evidence="14" id="KW-1185">Reference proteome</keyword>
<dbReference type="InterPro" id="IPR001915">
    <property type="entry name" value="Peptidase_M48"/>
</dbReference>
<comment type="cofactor">
    <cofactor evidence="10">
        <name>Zn(2+)</name>
        <dbReference type="ChEBI" id="CHEBI:29105"/>
    </cofactor>
    <text evidence="10">Binds 1 zinc ion per subunit.</text>
</comment>
<dbReference type="InterPro" id="IPR050083">
    <property type="entry name" value="HtpX_protease"/>
</dbReference>
<evidence type="ECO:0000256" key="2">
    <source>
        <dbReference type="ARBA" id="ARBA00022670"/>
    </source>
</evidence>
<comment type="similarity">
    <text evidence="10">Belongs to the peptidase M48 family.</text>
</comment>
<evidence type="ECO:0000256" key="5">
    <source>
        <dbReference type="ARBA" id="ARBA00022801"/>
    </source>
</evidence>
<name>A0ABV5KT04_9BACL</name>
<evidence type="ECO:0000256" key="7">
    <source>
        <dbReference type="ARBA" id="ARBA00022989"/>
    </source>
</evidence>
<protein>
    <submittedName>
        <fullName evidence="13">M48 family metallopeptidase</fullName>
    </submittedName>
</protein>
<keyword evidence="6 10" id="KW-0862">Zinc</keyword>
<dbReference type="Proteomes" id="UP001589747">
    <property type="component" value="Unassembled WGS sequence"/>
</dbReference>
<reference evidence="13 14" key="1">
    <citation type="submission" date="2024-09" db="EMBL/GenBank/DDBJ databases">
        <authorList>
            <person name="Sun Q."/>
            <person name="Mori K."/>
        </authorList>
    </citation>
    <scope>NUCLEOTIDE SEQUENCE [LARGE SCALE GENOMIC DNA]</scope>
    <source>
        <strain evidence="13 14">TISTR 2452</strain>
    </source>
</reference>
<feature type="transmembrane region" description="Helical" evidence="11">
    <location>
        <begin position="88"/>
        <end position="113"/>
    </location>
</feature>
<proteinExistence type="inferred from homology"/>
<evidence type="ECO:0000313" key="14">
    <source>
        <dbReference type="Proteomes" id="UP001589747"/>
    </source>
</evidence>